<feature type="modified residue" description="Phosphohistidine" evidence="2">
    <location>
        <position position="74"/>
    </location>
</feature>
<keyword evidence="1" id="KW-0902">Two-component regulatory system</keyword>
<feature type="domain" description="HPt" evidence="3">
    <location>
        <begin position="35"/>
        <end position="128"/>
    </location>
</feature>
<evidence type="ECO:0000256" key="2">
    <source>
        <dbReference type="PROSITE-ProRule" id="PRU00110"/>
    </source>
</evidence>
<proteinExistence type="predicted"/>
<sequence length="137" mass="14570">LRLYARSLGAELAPAVPPGPDDFDPSVLASLCAANPERLERYIDAFIDSLRQAIVEIKVAIEQEDSAGVGMLGHRIKSTASAAGATGLADLGRALEATRAEGNLRQARDLAARLPACLEAIQRQIEAHKPAMQATRE</sequence>
<evidence type="ECO:0000313" key="5">
    <source>
        <dbReference type="Proteomes" id="UP000447355"/>
    </source>
</evidence>
<dbReference type="InterPro" id="IPR036641">
    <property type="entry name" value="HPT_dom_sf"/>
</dbReference>
<dbReference type="Proteomes" id="UP000447355">
    <property type="component" value="Unassembled WGS sequence"/>
</dbReference>
<evidence type="ECO:0000313" key="4">
    <source>
        <dbReference type="EMBL" id="MYM99110.1"/>
    </source>
</evidence>
<comment type="caution">
    <text evidence="4">The sequence shown here is derived from an EMBL/GenBank/DDBJ whole genome shotgun (WGS) entry which is preliminary data.</text>
</comment>
<evidence type="ECO:0000256" key="1">
    <source>
        <dbReference type="ARBA" id="ARBA00023012"/>
    </source>
</evidence>
<evidence type="ECO:0000259" key="3">
    <source>
        <dbReference type="PROSITE" id="PS50894"/>
    </source>
</evidence>
<dbReference type="PROSITE" id="PS50894">
    <property type="entry name" value="HPT"/>
    <property type="match status" value="1"/>
</dbReference>
<dbReference type="RefSeq" id="WP_161087856.1">
    <property type="nucleotide sequence ID" value="NZ_WWCX01000203.1"/>
</dbReference>
<dbReference type="SUPFAM" id="SSF47226">
    <property type="entry name" value="Histidine-containing phosphotransfer domain, HPT domain"/>
    <property type="match status" value="1"/>
</dbReference>
<dbReference type="AlphaFoldDB" id="A0A845H0I8"/>
<reference evidence="4" key="1">
    <citation type="submission" date="2019-12" db="EMBL/GenBank/DDBJ databases">
        <title>Novel species isolated from a subtropical stream in China.</title>
        <authorList>
            <person name="Lu H."/>
        </authorList>
    </citation>
    <scope>NUCLEOTIDE SEQUENCE [LARGE SCALE GENOMIC DNA]</scope>
    <source>
        <strain evidence="4">FT81W</strain>
    </source>
</reference>
<name>A0A845H0I8_9BURK</name>
<dbReference type="InterPro" id="IPR008207">
    <property type="entry name" value="Sig_transdc_His_kin_Hpt_dom"/>
</dbReference>
<organism evidence="4 5">
    <name type="scientific">Duganella vulcania</name>
    <dbReference type="NCBI Taxonomy" id="2692166"/>
    <lineage>
        <taxon>Bacteria</taxon>
        <taxon>Pseudomonadati</taxon>
        <taxon>Pseudomonadota</taxon>
        <taxon>Betaproteobacteria</taxon>
        <taxon>Burkholderiales</taxon>
        <taxon>Oxalobacteraceae</taxon>
        <taxon>Telluria group</taxon>
        <taxon>Duganella</taxon>
    </lineage>
</organism>
<gene>
    <name evidence="4" type="ORF">GTP90_35230</name>
</gene>
<feature type="non-terminal residue" evidence="4">
    <location>
        <position position="1"/>
    </location>
</feature>
<protein>
    <recommendedName>
        <fullName evidence="3">HPt domain-containing protein</fullName>
    </recommendedName>
</protein>
<dbReference type="Pfam" id="PF01627">
    <property type="entry name" value="Hpt"/>
    <property type="match status" value="1"/>
</dbReference>
<dbReference type="GO" id="GO:0004672">
    <property type="term" value="F:protein kinase activity"/>
    <property type="evidence" value="ECO:0007669"/>
    <property type="project" value="UniProtKB-ARBA"/>
</dbReference>
<keyword evidence="2" id="KW-0597">Phosphoprotein</keyword>
<dbReference type="EMBL" id="WWCX01000203">
    <property type="protein sequence ID" value="MYM99110.1"/>
    <property type="molecule type" value="Genomic_DNA"/>
</dbReference>
<dbReference type="GO" id="GO:0000160">
    <property type="term" value="P:phosphorelay signal transduction system"/>
    <property type="evidence" value="ECO:0007669"/>
    <property type="project" value="UniProtKB-KW"/>
</dbReference>
<dbReference type="Gene3D" id="1.20.120.160">
    <property type="entry name" value="HPT domain"/>
    <property type="match status" value="1"/>
</dbReference>
<accession>A0A845H0I8</accession>